<feature type="domain" description="SWIM-type" evidence="2">
    <location>
        <begin position="47"/>
        <end position="84"/>
    </location>
</feature>
<protein>
    <recommendedName>
        <fullName evidence="2">SWIM-type domain-containing protein</fullName>
    </recommendedName>
</protein>
<dbReference type="PROSITE" id="PS50966">
    <property type="entry name" value="ZF_SWIM"/>
    <property type="match status" value="1"/>
</dbReference>
<keyword evidence="1" id="KW-0863">Zinc-finger</keyword>
<evidence type="ECO:0000313" key="3">
    <source>
        <dbReference type="EMBL" id="PWK70013.1"/>
    </source>
</evidence>
<keyword evidence="1" id="KW-0862">Zinc</keyword>
<keyword evidence="4" id="KW-1185">Reference proteome</keyword>
<proteinExistence type="predicted"/>
<comment type="caution">
    <text evidence="3">The sequence shown here is derived from an EMBL/GenBank/DDBJ whole genome shotgun (WGS) entry which is preliminary data.</text>
</comment>
<keyword evidence="1" id="KW-0479">Metal-binding</keyword>
<dbReference type="InterPro" id="IPR007527">
    <property type="entry name" value="Znf_SWIM"/>
</dbReference>
<organism evidence="3 4">
    <name type="scientific">Mucilaginibacter oryzae</name>
    <dbReference type="NCBI Taxonomy" id="468058"/>
    <lineage>
        <taxon>Bacteria</taxon>
        <taxon>Pseudomonadati</taxon>
        <taxon>Bacteroidota</taxon>
        <taxon>Sphingobacteriia</taxon>
        <taxon>Sphingobacteriales</taxon>
        <taxon>Sphingobacteriaceae</taxon>
        <taxon>Mucilaginibacter</taxon>
    </lineage>
</organism>
<evidence type="ECO:0000259" key="2">
    <source>
        <dbReference type="PROSITE" id="PS50966"/>
    </source>
</evidence>
<evidence type="ECO:0000256" key="1">
    <source>
        <dbReference type="PROSITE-ProRule" id="PRU00325"/>
    </source>
</evidence>
<sequence>MELTFKNYTKELPKELLQQAEKNTVRECDENEGGQFIAYVDEGNDSFDVSVTRLPGDKIGDHSCDCGSNLNFCRHKVALINHLAKNKKVKATVKLKKQKSSVEALMEDIDFGMLKEWVANLIQKNKDIELAFVHHFSAGDKEYKPEDVVNLVNDAVKASGCNKKNVDATQIKKLVELWTEVLRPVIDNYLLGVMDEKAFQNLHTMLDHCYQVQSKTNSGSTRIHKYVGTVLKNAEDTVNNLQNDEAWHRAVGFFRDHLFVDKYNIRLHYLIHLQNIINKADEARRQSLIKSLIAQYKRVNTELLGSGLYTKLIFGFIEANNLFPEYYNVVKPIRFDNEFNEHLIRLLIENNHLETAEKYCREQIKSNFREEYNRLYWGFLKEIYTLQGNEKKLADVLLQLFPLEYNFDDYIFISNRLPDDERKKWRTRMLTNARHASYSFGPAMTFCFKLMDHEKNYKKMLDYIEAHTPYSLILKYSEPMLAAGKNKLLEILSQKTDYSWGVSAKSKKDDEESFPALFELLKMHYGDQYLTLVVKQIESNRYKTLNRFFKYVKEQLLPVKSK</sequence>
<dbReference type="AlphaFoldDB" id="A0A316GYL1"/>
<dbReference type="RefSeq" id="WP_109610089.1">
    <property type="nucleotide sequence ID" value="NZ_QGHA01000015.1"/>
</dbReference>
<reference evidence="3 4" key="1">
    <citation type="submission" date="2018-05" db="EMBL/GenBank/DDBJ databases">
        <title>Genomic Encyclopedia of Archaeal and Bacterial Type Strains, Phase II (KMG-II): from individual species to whole genera.</title>
        <authorList>
            <person name="Goeker M."/>
        </authorList>
    </citation>
    <scope>NUCLEOTIDE SEQUENCE [LARGE SCALE GENOMIC DNA]</scope>
    <source>
        <strain evidence="3 4">DSM 19975</strain>
    </source>
</reference>
<accession>A0A316GYL1</accession>
<dbReference type="Proteomes" id="UP000245678">
    <property type="component" value="Unassembled WGS sequence"/>
</dbReference>
<name>A0A316GYL1_9SPHI</name>
<evidence type="ECO:0000313" key="4">
    <source>
        <dbReference type="Proteomes" id="UP000245678"/>
    </source>
</evidence>
<gene>
    <name evidence="3" type="ORF">LX99_04666</name>
</gene>
<dbReference type="GO" id="GO:0008270">
    <property type="term" value="F:zinc ion binding"/>
    <property type="evidence" value="ECO:0007669"/>
    <property type="project" value="UniProtKB-KW"/>
</dbReference>
<dbReference type="EMBL" id="QGHA01000015">
    <property type="protein sequence ID" value="PWK70013.1"/>
    <property type="molecule type" value="Genomic_DNA"/>
</dbReference>